<sequence length="56" mass="6359">MMPAALVTSSQSQGSEQQSQESQQHVPYAFKNFNLSQKDKTLRELAKDLWLDMTAD</sequence>
<dbReference type="AlphaFoldDB" id="A0A392QWL5"/>
<dbReference type="Proteomes" id="UP000265520">
    <property type="component" value="Unassembled WGS sequence"/>
</dbReference>
<dbReference type="EMBL" id="LXQA010162710">
    <property type="protein sequence ID" value="MCI27980.1"/>
    <property type="molecule type" value="Genomic_DNA"/>
</dbReference>
<feature type="region of interest" description="Disordered" evidence="1">
    <location>
        <begin position="1"/>
        <end position="26"/>
    </location>
</feature>
<name>A0A392QWL5_9FABA</name>
<accession>A0A392QWL5</accession>
<evidence type="ECO:0000313" key="2">
    <source>
        <dbReference type="EMBL" id="MCI27980.1"/>
    </source>
</evidence>
<keyword evidence="3" id="KW-1185">Reference proteome</keyword>
<comment type="caution">
    <text evidence="2">The sequence shown here is derived from an EMBL/GenBank/DDBJ whole genome shotgun (WGS) entry which is preliminary data.</text>
</comment>
<evidence type="ECO:0000313" key="3">
    <source>
        <dbReference type="Proteomes" id="UP000265520"/>
    </source>
</evidence>
<evidence type="ECO:0000256" key="1">
    <source>
        <dbReference type="SAM" id="MobiDB-lite"/>
    </source>
</evidence>
<feature type="compositionally biased region" description="Low complexity" evidence="1">
    <location>
        <begin position="9"/>
        <end position="24"/>
    </location>
</feature>
<reference evidence="2 3" key="1">
    <citation type="journal article" date="2018" name="Front. Plant Sci.">
        <title>Red Clover (Trifolium pratense) and Zigzag Clover (T. medium) - A Picture of Genomic Similarities and Differences.</title>
        <authorList>
            <person name="Dluhosova J."/>
            <person name="Istvanek J."/>
            <person name="Nedelnik J."/>
            <person name="Repkova J."/>
        </authorList>
    </citation>
    <scope>NUCLEOTIDE SEQUENCE [LARGE SCALE GENOMIC DNA]</scope>
    <source>
        <strain evidence="3">cv. 10/8</strain>
        <tissue evidence="2">Leaf</tissue>
    </source>
</reference>
<organism evidence="2 3">
    <name type="scientific">Trifolium medium</name>
    <dbReference type="NCBI Taxonomy" id="97028"/>
    <lineage>
        <taxon>Eukaryota</taxon>
        <taxon>Viridiplantae</taxon>
        <taxon>Streptophyta</taxon>
        <taxon>Embryophyta</taxon>
        <taxon>Tracheophyta</taxon>
        <taxon>Spermatophyta</taxon>
        <taxon>Magnoliopsida</taxon>
        <taxon>eudicotyledons</taxon>
        <taxon>Gunneridae</taxon>
        <taxon>Pentapetalae</taxon>
        <taxon>rosids</taxon>
        <taxon>fabids</taxon>
        <taxon>Fabales</taxon>
        <taxon>Fabaceae</taxon>
        <taxon>Papilionoideae</taxon>
        <taxon>50 kb inversion clade</taxon>
        <taxon>NPAAA clade</taxon>
        <taxon>Hologalegina</taxon>
        <taxon>IRL clade</taxon>
        <taxon>Trifolieae</taxon>
        <taxon>Trifolium</taxon>
    </lineage>
</organism>
<feature type="non-terminal residue" evidence="2">
    <location>
        <position position="56"/>
    </location>
</feature>
<protein>
    <submittedName>
        <fullName evidence="2">Non-structural maintenance of chromosomes element</fullName>
    </submittedName>
</protein>
<proteinExistence type="predicted"/>